<dbReference type="InterPro" id="IPR001670">
    <property type="entry name" value="ADH_Fe/GldA"/>
</dbReference>
<evidence type="ECO:0000256" key="1">
    <source>
        <dbReference type="ARBA" id="ARBA00023002"/>
    </source>
</evidence>
<feature type="domain" description="Alcohol dehydrogenase iron-type/glycerol dehydrogenase GldA" evidence="2">
    <location>
        <begin position="13"/>
        <end position="182"/>
    </location>
</feature>
<dbReference type="GO" id="GO:0008106">
    <property type="term" value="F:alcohol dehydrogenase (NADP+) activity"/>
    <property type="evidence" value="ECO:0007669"/>
    <property type="project" value="TreeGrafter"/>
</dbReference>
<dbReference type="InterPro" id="IPR044731">
    <property type="entry name" value="BDH-like"/>
</dbReference>
<organism evidence="4 5">
    <name type="scientific">Trichococcus palustris</name>
    <dbReference type="NCBI Taxonomy" id="140314"/>
    <lineage>
        <taxon>Bacteria</taxon>
        <taxon>Bacillati</taxon>
        <taxon>Bacillota</taxon>
        <taxon>Bacilli</taxon>
        <taxon>Lactobacillales</taxon>
        <taxon>Carnobacteriaceae</taxon>
        <taxon>Trichococcus</taxon>
    </lineage>
</organism>
<dbReference type="AlphaFoldDB" id="A0A143YYI1"/>
<accession>A0A143YYI1</accession>
<dbReference type="GO" id="GO:0046872">
    <property type="term" value="F:metal ion binding"/>
    <property type="evidence" value="ECO:0007669"/>
    <property type="project" value="InterPro"/>
</dbReference>
<gene>
    <name evidence="4" type="ORF">Tpal_2439</name>
</gene>
<evidence type="ECO:0000259" key="3">
    <source>
        <dbReference type="Pfam" id="PF25137"/>
    </source>
</evidence>
<dbReference type="STRING" id="140314.SAMN04488076_1342"/>
<dbReference type="CDD" id="cd08187">
    <property type="entry name" value="BDH"/>
    <property type="match status" value="1"/>
</dbReference>
<dbReference type="Pfam" id="PF00465">
    <property type="entry name" value="Fe-ADH"/>
    <property type="match status" value="1"/>
</dbReference>
<dbReference type="InterPro" id="IPR056798">
    <property type="entry name" value="ADH_Fe_C"/>
</dbReference>
<evidence type="ECO:0000313" key="5">
    <source>
        <dbReference type="Proteomes" id="UP000242754"/>
    </source>
</evidence>
<proteinExistence type="predicted"/>
<name>A0A143YYI1_9LACT</name>
<evidence type="ECO:0000313" key="4">
    <source>
        <dbReference type="EMBL" id="CZQ99913.1"/>
    </source>
</evidence>
<reference evidence="4 5" key="1">
    <citation type="submission" date="2016-02" db="EMBL/GenBank/DDBJ databases">
        <authorList>
            <person name="Wen L."/>
            <person name="He K."/>
            <person name="Yang H."/>
        </authorList>
    </citation>
    <scope>NUCLEOTIDE SEQUENCE [LARGE SCALE GENOMIC DNA]</scope>
    <source>
        <strain evidence="4">Trichococcus palustris</strain>
    </source>
</reference>
<sequence length="393" mass="43399">MEKGIRNFEFQNPTKIVFGKDRIKKIDELIPTDAKVLVLYGGGSVKKFGTFDRVVKALGDRQWDEFGGIEANPTYETLIQAVDKVKAEGFDYLMAVGGGSVIDGAKFVAAGAVFDGNPIDIFGNGVGKGLPVTKAVPFGTVLTLPATASEMNNNSVVTFVGKQAKISFASAHTYPQFSILEPELTYSLPKRQLANGIIDSFVHTMEAYLTYPIDARVQDRWAEGLLQTLIEIGPDVVDEDNHDYALRANFMWTATNALNRFISQGVPQDWASHALGHELTLAYHIDHARTLSIVLPAMMKVRKKQKWEKLLQYAERVWNIKEGSDEEKIDVAILKTEEFFAILGAPIRFSDVGLKEDAIPGLVAGLVRHDKVNISERGDLSAEDSYAVYKEAL</sequence>
<dbReference type="Proteomes" id="UP000242754">
    <property type="component" value="Unassembled WGS sequence"/>
</dbReference>
<dbReference type="GO" id="GO:1990002">
    <property type="term" value="F:methylglyoxal reductase (NADPH) (acetol producing) activity"/>
    <property type="evidence" value="ECO:0007669"/>
    <property type="project" value="TreeGrafter"/>
</dbReference>
<dbReference type="PANTHER" id="PTHR43633">
    <property type="entry name" value="ALCOHOL DEHYDROGENASE YQHD"/>
    <property type="match status" value="1"/>
</dbReference>
<protein>
    <submittedName>
        <fullName evidence="4">Alcohol dehydrogenase iron-type</fullName>
    </submittedName>
</protein>
<dbReference type="EMBL" id="FJNE01000008">
    <property type="protein sequence ID" value="CZQ99913.1"/>
    <property type="molecule type" value="Genomic_DNA"/>
</dbReference>
<dbReference type="SUPFAM" id="SSF56796">
    <property type="entry name" value="Dehydroquinate synthase-like"/>
    <property type="match status" value="1"/>
</dbReference>
<dbReference type="GO" id="GO:0005829">
    <property type="term" value="C:cytosol"/>
    <property type="evidence" value="ECO:0007669"/>
    <property type="project" value="TreeGrafter"/>
</dbReference>
<dbReference type="OrthoDB" id="9801156at2"/>
<keyword evidence="5" id="KW-1185">Reference proteome</keyword>
<keyword evidence="1" id="KW-0560">Oxidoreductase</keyword>
<dbReference type="Gene3D" id="1.20.1090.10">
    <property type="entry name" value="Dehydroquinate synthase-like - alpha domain"/>
    <property type="match status" value="1"/>
</dbReference>
<dbReference type="Gene3D" id="3.40.50.1970">
    <property type="match status" value="1"/>
</dbReference>
<dbReference type="PANTHER" id="PTHR43633:SF1">
    <property type="entry name" value="ALCOHOL DEHYDROGENASE YQHD"/>
    <property type="match status" value="1"/>
</dbReference>
<dbReference type="Pfam" id="PF25137">
    <property type="entry name" value="ADH_Fe_C"/>
    <property type="match status" value="1"/>
</dbReference>
<evidence type="ECO:0000259" key="2">
    <source>
        <dbReference type="Pfam" id="PF00465"/>
    </source>
</evidence>
<feature type="domain" description="Fe-containing alcohol dehydrogenase-like C-terminal" evidence="3">
    <location>
        <begin position="194"/>
        <end position="392"/>
    </location>
</feature>
<dbReference type="FunFam" id="3.40.50.1970:FF:000003">
    <property type="entry name" value="Alcohol dehydrogenase, iron-containing"/>
    <property type="match status" value="1"/>
</dbReference>
<dbReference type="GO" id="GO:1990362">
    <property type="term" value="F:butanol dehydrogenase (NAD+) activity"/>
    <property type="evidence" value="ECO:0007669"/>
    <property type="project" value="InterPro"/>
</dbReference>